<feature type="region of interest" description="Disordered" evidence="1">
    <location>
        <begin position="1"/>
        <end position="31"/>
    </location>
</feature>
<evidence type="ECO:0000313" key="2">
    <source>
        <dbReference type="EMBL" id="KRR14489.1"/>
    </source>
</evidence>
<comment type="caution">
    <text evidence="2">The sequence shown here is derived from an EMBL/GenBank/DDBJ whole genome shotgun (WGS) entry which is preliminary data.</text>
</comment>
<keyword evidence="3" id="KW-1185">Reference proteome</keyword>
<protein>
    <submittedName>
        <fullName evidence="2">Uncharacterized protein</fullName>
    </submittedName>
</protein>
<organism evidence="2 3">
    <name type="scientific">Bradyrhizobium jicamae</name>
    <dbReference type="NCBI Taxonomy" id="280332"/>
    <lineage>
        <taxon>Bacteria</taxon>
        <taxon>Pseudomonadati</taxon>
        <taxon>Pseudomonadota</taxon>
        <taxon>Alphaproteobacteria</taxon>
        <taxon>Hyphomicrobiales</taxon>
        <taxon>Nitrobacteraceae</taxon>
        <taxon>Bradyrhizobium</taxon>
    </lineage>
</organism>
<feature type="compositionally biased region" description="Basic and acidic residues" evidence="1">
    <location>
        <begin position="11"/>
        <end position="31"/>
    </location>
</feature>
<name>A0A0R3M330_9BRAD</name>
<reference evidence="2 3" key="1">
    <citation type="submission" date="2014-03" db="EMBL/GenBank/DDBJ databases">
        <title>Bradyrhizobium valentinum sp. nov., isolated from effective nodules of Lupinus mariae-josephae, a lupine endemic of basic-lime soils in Eastern Spain.</title>
        <authorList>
            <person name="Duran D."/>
            <person name="Rey L."/>
            <person name="Navarro A."/>
            <person name="Busquets A."/>
            <person name="Imperial J."/>
            <person name="Ruiz-Argueso T."/>
        </authorList>
    </citation>
    <scope>NUCLEOTIDE SEQUENCE [LARGE SCALE GENOMIC DNA]</scope>
    <source>
        <strain evidence="2 3">PAC68</strain>
    </source>
</reference>
<dbReference type="EMBL" id="LLXZ01000013">
    <property type="protein sequence ID" value="KRR14489.1"/>
    <property type="molecule type" value="Genomic_DNA"/>
</dbReference>
<gene>
    <name evidence="2" type="ORF">CQ12_33145</name>
</gene>
<evidence type="ECO:0000313" key="3">
    <source>
        <dbReference type="Proteomes" id="UP000050863"/>
    </source>
</evidence>
<dbReference type="OrthoDB" id="8255163at2"/>
<proteinExistence type="predicted"/>
<dbReference type="Proteomes" id="UP000050863">
    <property type="component" value="Unassembled WGS sequence"/>
</dbReference>
<sequence>MTYENRATPPRSREERAALMEKRREDAEKALDERRKADDAFRANFERLKAERLAREAAASNS</sequence>
<accession>A0A0R3M330</accession>
<evidence type="ECO:0000256" key="1">
    <source>
        <dbReference type="SAM" id="MobiDB-lite"/>
    </source>
</evidence>
<dbReference type="AlphaFoldDB" id="A0A0R3M330"/>